<reference evidence="2 3" key="1">
    <citation type="submission" date="2020-08" db="EMBL/GenBank/DDBJ databases">
        <title>Genomic Encyclopedia of Type Strains, Phase III (KMG-III): the genomes of soil and plant-associated and newly described type strains.</title>
        <authorList>
            <person name="Whitman W."/>
        </authorList>
    </citation>
    <scope>NUCLEOTIDE SEQUENCE [LARGE SCALE GENOMIC DNA]</scope>
    <source>
        <strain evidence="2 3">CECT 3287</strain>
    </source>
</reference>
<feature type="chain" id="PRO_5031232956" description="Lipoprotein" evidence="1">
    <location>
        <begin position="25"/>
        <end position="154"/>
    </location>
</feature>
<keyword evidence="3" id="KW-1185">Reference proteome</keyword>
<protein>
    <recommendedName>
        <fullName evidence="4">Lipoprotein</fullName>
    </recommendedName>
</protein>
<evidence type="ECO:0000313" key="3">
    <source>
        <dbReference type="Proteomes" id="UP000590749"/>
    </source>
</evidence>
<evidence type="ECO:0000313" key="2">
    <source>
        <dbReference type="EMBL" id="MBB3100963.1"/>
    </source>
</evidence>
<dbReference type="AlphaFoldDB" id="A0A7W5ARB9"/>
<sequence length="154" mass="16298">MNRQVLLTLTVLVLAVGCTSPALDDTPWTTASCTLAHDSATTYGYTCDNDVTVTIDRTVGSSSKNFDQSEKSARQTGMLVATLDDVGDKAMLIADPPGRLMPATTLHGEAVSRNAILVAKMTLPAPIASEADMTAHASEMATLLRETLKNLQTT</sequence>
<name>A0A7W5ARB9_9ACTN</name>
<evidence type="ECO:0000256" key="1">
    <source>
        <dbReference type="SAM" id="SignalP"/>
    </source>
</evidence>
<dbReference type="PROSITE" id="PS51257">
    <property type="entry name" value="PROKAR_LIPOPROTEIN"/>
    <property type="match status" value="1"/>
</dbReference>
<gene>
    <name evidence="2" type="ORF">FHR83_008690</name>
</gene>
<keyword evidence="1" id="KW-0732">Signal</keyword>
<accession>A0A7W5ARB9</accession>
<dbReference type="EMBL" id="JACHXF010000031">
    <property type="protein sequence ID" value="MBB3100963.1"/>
    <property type="molecule type" value="Genomic_DNA"/>
</dbReference>
<dbReference type="Proteomes" id="UP000590749">
    <property type="component" value="Unassembled WGS sequence"/>
</dbReference>
<feature type="signal peptide" evidence="1">
    <location>
        <begin position="1"/>
        <end position="24"/>
    </location>
</feature>
<comment type="caution">
    <text evidence="2">The sequence shown here is derived from an EMBL/GenBank/DDBJ whole genome shotgun (WGS) entry which is preliminary data.</text>
</comment>
<proteinExistence type="predicted"/>
<dbReference type="RefSeq" id="WP_183227098.1">
    <property type="nucleotide sequence ID" value="NZ_BMPW01000036.1"/>
</dbReference>
<organism evidence="2 3">
    <name type="scientific">Actinoplanes campanulatus</name>
    <dbReference type="NCBI Taxonomy" id="113559"/>
    <lineage>
        <taxon>Bacteria</taxon>
        <taxon>Bacillati</taxon>
        <taxon>Actinomycetota</taxon>
        <taxon>Actinomycetes</taxon>
        <taxon>Micromonosporales</taxon>
        <taxon>Micromonosporaceae</taxon>
        <taxon>Actinoplanes</taxon>
    </lineage>
</organism>
<evidence type="ECO:0008006" key="4">
    <source>
        <dbReference type="Google" id="ProtNLM"/>
    </source>
</evidence>